<keyword evidence="2" id="KW-0235">DNA replication</keyword>
<evidence type="ECO:0000256" key="1">
    <source>
        <dbReference type="ARBA" id="ARBA00004123"/>
    </source>
</evidence>
<keyword evidence="11" id="KW-1185">Reference proteome</keyword>
<comment type="caution">
    <text evidence="10">The sequence shown here is derived from an EMBL/GenBank/DDBJ whole genome shotgun (WGS) entry which is preliminary data.</text>
</comment>
<protein>
    <recommendedName>
        <fullName evidence="8">RecQ-mediated genome instability protein 2</fullName>
    </recommendedName>
</protein>
<evidence type="ECO:0000256" key="8">
    <source>
        <dbReference type="ARBA" id="ARBA00069617"/>
    </source>
</evidence>
<evidence type="ECO:0000256" key="3">
    <source>
        <dbReference type="ARBA" id="ARBA00023125"/>
    </source>
</evidence>
<dbReference type="PANTHER" id="PTHR33962:SF1">
    <property type="entry name" value="RECQ-MEDIATED GENOME INSTABILITY PROTEIN 2"/>
    <property type="match status" value="1"/>
</dbReference>
<evidence type="ECO:0000256" key="5">
    <source>
        <dbReference type="ARBA" id="ARBA00055932"/>
    </source>
</evidence>
<dbReference type="OrthoDB" id="10024265at2759"/>
<comment type="subcellular location">
    <subcellularLocation>
        <location evidence="1">Nucleus</location>
    </subcellularLocation>
</comment>
<dbReference type="Pfam" id="PF16100">
    <property type="entry name" value="RMI2"/>
    <property type="match status" value="1"/>
</dbReference>
<dbReference type="AlphaFoldDB" id="A0A7J6D955"/>
<accession>A0A7J6D955</accession>
<comment type="subunit">
    <text evidence="7">Component of the RMI complex, containing at least TOP3A, RMI1 and RMI2. The RMI complex interacts with BLM.</text>
</comment>
<gene>
    <name evidence="10" type="ORF">G5714_003327</name>
</gene>
<dbReference type="FunFam" id="2.40.50.140:FF:000224">
    <property type="entry name" value="RecQ mediated genome instability 2"/>
    <property type="match status" value="1"/>
</dbReference>
<keyword evidence="4" id="KW-0539">Nucleus</keyword>
<dbReference type="GO" id="GO:0003677">
    <property type="term" value="F:DNA binding"/>
    <property type="evidence" value="ECO:0007669"/>
    <property type="project" value="UniProtKB-KW"/>
</dbReference>
<evidence type="ECO:0000256" key="2">
    <source>
        <dbReference type="ARBA" id="ARBA00022705"/>
    </source>
</evidence>
<dbReference type="GO" id="GO:0006260">
    <property type="term" value="P:DNA replication"/>
    <property type="evidence" value="ECO:0007669"/>
    <property type="project" value="UniProtKB-KW"/>
</dbReference>
<dbReference type="GO" id="GO:0006281">
    <property type="term" value="P:DNA repair"/>
    <property type="evidence" value="ECO:0007669"/>
    <property type="project" value="TreeGrafter"/>
</dbReference>
<dbReference type="GO" id="GO:0005829">
    <property type="term" value="C:cytosol"/>
    <property type="evidence" value="ECO:0007669"/>
    <property type="project" value="TreeGrafter"/>
</dbReference>
<reference evidence="10 11" key="1">
    <citation type="submission" date="2020-04" db="EMBL/GenBank/DDBJ databases">
        <title>Chromosome-level genome assembly of a cyprinid fish Onychostoma macrolepis by integration of Nanopore Sequencing, Bionano and Hi-C technology.</title>
        <authorList>
            <person name="Wang D."/>
        </authorList>
    </citation>
    <scope>NUCLEOTIDE SEQUENCE [LARGE SCALE GENOMIC DNA]</scope>
    <source>
        <strain evidence="10">SWU-2019</strain>
        <tissue evidence="10">Muscle</tissue>
    </source>
</reference>
<organism evidence="10 11">
    <name type="scientific">Onychostoma macrolepis</name>
    <dbReference type="NCBI Taxonomy" id="369639"/>
    <lineage>
        <taxon>Eukaryota</taxon>
        <taxon>Metazoa</taxon>
        <taxon>Chordata</taxon>
        <taxon>Craniata</taxon>
        <taxon>Vertebrata</taxon>
        <taxon>Euteleostomi</taxon>
        <taxon>Actinopterygii</taxon>
        <taxon>Neopterygii</taxon>
        <taxon>Teleostei</taxon>
        <taxon>Ostariophysi</taxon>
        <taxon>Cypriniformes</taxon>
        <taxon>Cyprinidae</taxon>
        <taxon>Acrossocheilinae</taxon>
        <taxon>Onychostoma</taxon>
    </lineage>
</organism>
<dbReference type="GO" id="GO:0043007">
    <property type="term" value="P:maintenance of rDNA"/>
    <property type="evidence" value="ECO:0007669"/>
    <property type="project" value="TreeGrafter"/>
</dbReference>
<evidence type="ECO:0000256" key="7">
    <source>
        <dbReference type="ARBA" id="ARBA00065114"/>
    </source>
</evidence>
<evidence type="ECO:0000313" key="11">
    <source>
        <dbReference type="Proteomes" id="UP000579812"/>
    </source>
</evidence>
<evidence type="ECO:0000256" key="9">
    <source>
        <dbReference type="SAM" id="MobiDB-lite"/>
    </source>
</evidence>
<comment type="function">
    <text evidence="5">Essential component of the RMI complex, a complex that plays an important role in the processing of homologous recombination intermediates. It is required to regulate sister chromatid segregation and to limit DNA crossover. Essential for the stability, localization, and function of BLM, TOP3A, and complexes containing BLM. In the RMI complex, it is required to target BLM to chromatin and stress-induced nuclear foci and mitotic phosphorylation of BLM.</text>
</comment>
<evidence type="ECO:0000313" key="10">
    <source>
        <dbReference type="EMBL" id="KAF4115838.1"/>
    </source>
</evidence>
<dbReference type="Proteomes" id="UP000579812">
    <property type="component" value="Unassembled WGS sequence"/>
</dbReference>
<dbReference type="EMBL" id="JAAMOB010000003">
    <property type="protein sequence ID" value="KAF4115838.1"/>
    <property type="molecule type" value="Genomic_DNA"/>
</dbReference>
<feature type="region of interest" description="Disordered" evidence="9">
    <location>
        <begin position="1"/>
        <end position="26"/>
    </location>
</feature>
<dbReference type="GO" id="GO:0033045">
    <property type="term" value="P:regulation of sister chromatid segregation"/>
    <property type="evidence" value="ECO:0007669"/>
    <property type="project" value="TreeGrafter"/>
</dbReference>
<proteinExistence type="inferred from homology"/>
<dbReference type="InterPro" id="IPR032245">
    <property type="entry name" value="RMI2"/>
</dbReference>
<dbReference type="GO" id="GO:2000042">
    <property type="term" value="P:negative regulation of double-strand break repair via homologous recombination"/>
    <property type="evidence" value="ECO:0007669"/>
    <property type="project" value="TreeGrafter"/>
</dbReference>
<dbReference type="PANTHER" id="PTHR33962">
    <property type="entry name" value="RECQ-MEDIATED GENOME INSTABILITY PROTEIN 2 RMI2"/>
    <property type="match status" value="1"/>
</dbReference>
<dbReference type="GO" id="GO:0016607">
    <property type="term" value="C:nuclear speck"/>
    <property type="evidence" value="ECO:0007669"/>
    <property type="project" value="TreeGrafter"/>
</dbReference>
<name>A0A7J6D955_9TELE</name>
<keyword evidence="3" id="KW-0238">DNA-binding</keyword>
<evidence type="ECO:0000256" key="6">
    <source>
        <dbReference type="ARBA" id="ARBA00061240"/>
    </source>
</evidence>
<sequence>MMGSSSLSADRARSPPVKVLSSQLREGRECPTASGRAEYVIRRLGPGEQRCLPVSVVWMQGTVLEVQSDHNTVLILDETGNFVVSGINSVPKGKPCLSPGKYVMVMGVIQSHSPEPVLRAVKMADLSENALIHRKNWIYEVEDLQQILP</sequence>
<dbReference type="InterPro" id="IPR012340">
    <property type="entry name" value="NA-bd_OB-fold"/>
</dbReference>
<comment type="similarity">
    <text evidence="6">Belongs to the RMI2 family.</text>
</comment>
<evidence type="ECO:0000256" key="4">
    <source>
        <dbReference type="ARBA" id="ARBA00023242"/>
    </source>
</evidence>
<dbReference type="Gene3D" id="2.40.50.140">
    <property type="entry name" value="Nucleic acid-binding proteins"/>
    <property type="match status" value="1"/>
</dbReference>